<comment type="subcellular location">
    <subcellularLocation>
        <location evidence="1">Membrane</location>
    </subcellularLocation>
</comment>
<evidence type="ECO:0008006" key="8">
    <source>
        <dbReference type="Google" id="ProtNLM"/>
    </source>
</evidence>
<dbReference type="HOGENOM" id="CLU_140587_4_1_10"/>
<keyword evidence="7" id="KW-1185">Reference proteome</keyword>
<dbReference type="GO" id="GO:0016020">
    <property type="term" value="C:membrane"/>
    <property type="evidence" value="ECO:0007669"/>
    <property type="project" value="UniProtKB-SubCell"/>
</dbReference>
<sequence length="90" mass="9493">MEGTNVQPKTYLVESILVTLFCCLPLGIVGIINAAKVSSLFAQGQYEAAVAASEAAKKWTKYGAIAGVIVIVVYIILYATVFSVALSNAH</sequence>
<evidence type="ECO:0000313" key="6">
    <source>
        <dbReference type="EMBL" id="EFM01122.1"/>
    </source>
</evidence>
<evidence type="ECO:0000256" key="5">
    <source>
        <dbReference type="SAM" id="Phobius"/>
    </source>
</evidence>
<proteinExistence type="predicted"/>
<feature type="transmembrane region" description="Helical" evidence="5">
    <location>
        <begin position="12"/>
        <end position="32"/>
    </location>
</feature>
<dbReference type="InterPro" id="IPR007593">
    <property type="entry name" value="CD225/Dispanin_fam"/>
</dbReference>
<dbReference type="RefSeq" id="WP_006950323.1">
    <property type="nucleotide sequence ID" value="NZ_BAJI01000024.1"/>
</dbReference>
<dbReference type="AlphaFoldDB" id="E0NUW7"/>
<dbReference type="eggNOG" id="ENOG5033BD9">
    <property type="taxonomic scope" value="Bacteria"/>
</dbReference>
<gene>
    <name evidence="6" type="ORF">HMPREF0658_1972</name>
</gene>
<dbReference type="OrthoDB" id="9815705at2"/>
<keyword evidence="4 5" id="KW-0472">Membrane</keyword>
<protein>
    <recommendedName>
        <fullName evidence="8">Interferon-induced transmembrane protein</fullName>
    </recommendedName>
</protein>
<accession>E0NUW7</accession>
<evidence type="ECO:0000256" key="3">
    <source>
        <dbReference type="ARBA" id="ARBA00022989"/>
    </source>
</evidence>
<dbReference type="InterPro" id="IPR051423">
    <property type="entry name" value="CD225/Dispanin"/>
</dbReference>
<evidence type="ECO:0000256" key="4">
    <source>
        <dbReference type="ARBA" id="ARBA00023136"/>
    </source>
</evidence>
<evidence type="ECO:0000256" key="2">
    <source>
        <dbReference type="ARBA" id="ARBA00022692"/>
    </source>
</evidence>
<evidence type="ECO:0000256" key="1">
    <source>
        <dbReference type="ARBA" id="ARBA00004370"/>
    </source>
</evidence>
<dbReference type="EMBL" id="AEEI01000054">
    <property type="protein sequence ID" value="EFM01122.1"/>
    <property type="molecule type" value="Genomic_DNA"/>
</dbReference>
<keyword evidence="2 5" id="KW-0812">Transmembrane</keyword>
<keyword evidence="3 5" id="KW-1133">Transmembrane helix</keyword>
<reference evidence="6" key="1">
    <citation type="submission" date="2010-07" db="EMBL/GenBank/DDBJ databases">
        <authorList>
            <person name="Muzny D."/>
            <person name="Qin X."/>
            <person name="Deng J."/>
            <person name="Jiang H."/>
            <person name="Liu Y."/>
            <person name="Qu J."/>
            <person name="Song X.-Z."/>
            <person name="Zhang L."/>
            <person name="Thornton R."/>
            <person name="Coyle M."/>
            <person name="Francisco L."/>
            <person name="Jackson L."/>
            <person name="Javaid M."/>
            <person name="Korchina V."/>
            <person name="Kovar C."/>
            <person name="Mata R."/>
            <person name="Mathew T."/>
            <person name="Ngo R."/>
            <person name="Nguyen L."/>
            <person name="Nguyen N."/>
            <person name="Okwuonu G."/>
            <person name="Ongeri F."/>
            <person name="Pham C."/>
            <person name="Simmons D."/>
            <person name="Wilczek-Boney K."/>
            <person name="Hale W."/>
            <person name="Jakkamsetti A."/>
            <person name="Pham P."/>
            <person name="Ruth R."/>
            <person name="San Lucas F."/>
            <person name="Warren J."/>
            <person name="Zhang J."/>
            <person name="Zhao Z."/>
            <person name="Zhou C."/>
            <person name="Zhu D."/>
            <person name="Lee S."/>
            <person name="Bess C."/>
            <person name="Blankenburg K."/>
            <person name="Forbes L."/>
            <person name="Fu Q."/>
            <person name="Gubbala S."/>
            <person name="Hirani K."/>
            <person name="Jayaseelan J.C."/>
            <person name="Lara F."/>
            <person name="Munidasa M."/>
            <person name="Palculict T."/>
            <person name="Patil S."/>
            <person name="Pu L.-L."/>
            <person name="Saada N."/>
            <person name="Tang L."/>
            <person name="Weissenberger G."/>
            <person name="Zhu Y."/>
            <person name="Hemphill L."/>
            <person name="Shang Y."/>
            <person name="Youmans B."/>
            <person name="Ayvaz T."/>
            <person name="Ross M."/>
            <person name="Santibanez J."/>
            <person name="Aqrawi P."/>
            <person name="Gross S."/>
            <person name="Joshi V."/>
            <person name="Fowler G."/>
            <person name="Nazareth L."/>
            <person name="Reid J."/>
            <person name="Worley K."/>
            <person name="Petrosino J."/>
            <person name="Highlander S."/>
            <person name="Gibbs R."/>
        </authorList>
    </citation>
    <scope>NUCLEOTIDE SEQUENCE [LARGE SCALE GENOMIC DNA]</scope>
    <source>
        <strain evidence="6">DSM 16973</strain>
    </source>
</reference>
<dbReference type="PANTHER" id="PTHR14948:SF25">
    <property type="entry name" value="DUF4190 DOMAIN-CONTAINING PROTEIN"/>
    <property type="match status" value="1"/>
</dbReference>
<feature type="transmembrane region" description="Helical" evidence="5">
    <location>
        <begin position="62"/>
        <end position="86"/>
    </location>
</feature>
<dbReference type="STRING" id="862515.HMPREF0658_1972"/>
<dbReference type="PANTHER" id="PTHR14948">
    <property type="entry name" value="NG5"/>
    <property type="match status" value="1"/>
</dbReference>
<name>E0NUW7_9BACT</name>
<organism evidence="6 7">
    <name type="scientific">Hoylesella marshii DSM 16973 = JCM 13450</name>
    <dbReference type="NCBI Taxonomy" id="862515"/>
    <lineage>
        <taxon>Bacteria</taxon>
        <taxon>Pseudomonadati</taxon>
        <taxon>Bacteroidota</taxon>
        <taxon>Bacteroidia</taxon>
        <taxon>Bacteroidales</taxon>
        <taxon>Prevotellaceae</taxon>
        <taxon>Hoylesella</taxon>
    </lineage>
</organism>
<evidence type="ECO:0000313" key="7">
    <source>
        <dbReference type="Proteomes" id="UP000004394"/>
    </source>
</evidence>
<dbReference type="Pfam" id="PF04505">
    <property type="entry name" value="CD225"/>
    <property type="match status" value="1"/>
</dbReference>
<comment type="caution">
    <text evidence="6">The sequence shown here is derived from an EMBL/GenBank/DDBJ whole genome shotgun (WGS) entry which is preliminary data.</text>
</comment>
<dbReference type="BioCyc" id="PMAR862515-HMP:GMOO-2000-MONOMER"/>
<dbReference type="Proteomes" id="UP000004394">
    <property type="component" value="Unassembled WGS sequence"/>
</dbReference>